<feature type="region of interest" description="Disordered" evidence="1">
    <location>
        <begin position="1"/>
        <end position="23"/>
    </location>
</feature>
<organism evidence="2 3">
    <name type="scientific">Deinococcus depolymerans</name>
    <dbReference type="NCBI Taxonomy" id="392408"/>
    <lineage>
        <taxon>Bacteria</taxon>
        <taxon>Thermotogati</taxon>
        <taxon>Deinococcota</taxon>
        <taxon>Deinococci</taxon>
        <taxon>Deinococcales</taxon>
        <taxon>Deinococcaceae</taxon>
        <taxon>Deinococcus</taxon>
    </lineage>
</organism>
<accession>A0ABP3MQF6</accession>
<proteinExistence type="predicted"/>
<gene>
    <name evidence="2" type="ORF">GCM10008937_34290</name>
</gene>
<sequence>MTDNPEVAEQQTNGNTPRVDCSPLVPRGAALQKVVSRDRTREAFAYCHVTRMAVSGQRPGRVTHTQESAGADVTKEFMKRSSEEAVQLTPHTKGKPICDFARIFNLLQVLA</sequence>
<name>A0ABP3MQF6_9DEIO</name>
<keyword evidence="3" id="KW-1185">Reference proteome</keyword>
<evidence type="ECO:0000256" key="1">
    <source>
        <dbReference type="SAM" id="MobiDB-lite"/>
    </source>
</evidence>
<reference evidence="3" key="1">
    <citation type="journal article" date="2019" name="Int. J. Syst. Evol. Microbiol.">
        <title>The Global Catalogue of Microorganisms (GCM) 10K type strain sequencing project: providing services to taxonomists for standard genome sequencing and annotation.</title>
        <authorList>
            <consortium name="The Broad Institute Genomics Platform"/>
            <consortium name="The Broad Institute Genome Sequencing Center for Infectious Disease"/>
            <person name="Wu L."/>
            <person name="Ma J."/>
        </authorList>
    </citation>
    <scope>NUCLEOTIDE SEQUENCE [LARGE SCALE GENOMIC DNA]</scope>
    <source>
        <strain evidence="3">JCM 14368</strain>
    </source>
</reference>
<dbReference type="Proteomes" id="UP001500191">
    <property type="component" value="Unassembled WGS sequence"/>
</dbReference>
<comment type="caution">
    <text evidence="2">The sequence shown here is derived from an EMBL/GenBank/DDBJ whole genome shotgun (WGS) entry which is preliminary data.</text>
</comment>
<feature type="compositionally biased region" description="Polar residues" evidence="1">
    <location>
        <begin position="1"/>
        <end position="16"/>
    </location>
</feature>
<dbReference type="EMBL" id="BAAADB010000034">
    <property type="protein sequence ID" value="GAA0523919.1"/>
    <property type="molecule type" value="Genomic_DNA"/>
</dbReference>
<evidence type="ECO:0000313" key="2">
    <source>
        <dbReference type="EMBL" id="GAA0523919.1"/>
    </source>
</evidence>
<evidence type="ECO:0000313" key="3">
    <source>
        <dbReference type="Proteomes" id="UP001500191"/>
    </source>
</evidence>
<protein>
    <submittedName>
        <fullName evidence="2">Uncharacterized protein</fullName>
    </submittedName>
</protein>